<comment type="caution">
    <text evidence="4">The sequence shown here is derived from an EMBL/GenBank/DDBJ whole genome shotgun (WGS) entry which is preliminary data.</text>
</comment>
<dbReference type="HOGENOM" id="CLU_034356_0_0_9"/>
<dbReference type="REBASE" id="234179">
    <property type="entry name" value="M1.Ssa72ORF1314P"/>
</dbReference>
<evidence type="ECO:0000313" key="5">
    <source>
        <dbReference type="Proteomes" id="UP000003332"/>
    </source>
</evidence>
<proteinExistence type="predicted"/>
<organism evidence="4 5">
    <name type="scientific">Streptococcus sanguinis SK72</name>
    <dbReference type="NCBI Taxonomy" id="888809"/>
    <lineage>
        <taxon>Bacteria</taxon>
        <taxon>Bacillati</taxon>
        <taxon>Bacillota</taxon>
        <taxon>Bacilli</taxon>
        <taxon>Lactobacillales</taxon>
        <taxon>Streptococcaceae</taxon>
        <taxon>Streptococcus</taxon>
    </lineage>
</organism>
<dbReference type="EMBL" id="AEXV01000007">
    <property type="protein sequence ID" value="EGD29801.1"/>
    <property type="molecule type" value="Genomic_DNA"/>
</dbReference>
<reference evidence="4 5" key="1">
    <citation type="submission" date="2011-02" db="EMBL/GenBank/DDBJ databases">
        <authorList>
            <person name="Muzny D."/>
            <person name="Qin X."/>
            <person name="Deng J."/>
            <person name="Jiang H."/>
            <person name="Liu Y."/>
            <person name="Qu J."/>
            <person name="Song X.-Z."/>
            <person name="Zhang L."/>
            <person name="Thornton R."/>
            <person name="Coyle M."/>
            <person name="Francisco L."/>
            <person name="Jackson L."/>
            <person name="Javaid M."/>
            <person name="Korchina V."/>
            <person name="Kovar C."/>
            <person name="Mata R."/>
            <person name="Mathew T."/>
            <person name="Ngo R."/>
            <person name="Nguyen L."/>
            <person name="Nguyen N."/>
            <person name="Okwuonu G."/>
            <person name="Ongeri F."/>
            <person name="Pham C."/>
            <person name="Simmons D."/>
            <person name="Wilczek-Boney K."/>
            <person name="Hale W."/>
            <person name="Jakkamsetti A."/>
            <person name="Pham P."/>
            <person name="Ruth R."/>
            <person name="San Lucas F."/>
            <person name="Warren J."/>
            <person name="Zhang J."/>
            <person name="Zhao Z."/>
            <person name="Zhou C."/>
            <person name="Zhu D."/>
            <person name="Lee S."/>
            <person name="Bess C."/>
            <person name="Blankenburg K."/>
            <person name="Forbes L."/>
            <person name="Fu Q."/>
            <person name="Gubbala S."/>
            <person name="Hirani K."/>
            <person name="Jayaseelan J.C."/>
            <person name="Lara F."/>
            <person name="Munidasa M."/>
            <person name="Palculict T."/>
            <person name="Patil S."/>
            <person name="Pu L.-L."/>
            <person name="Saada N."/>
            <person name="Tang L."/>
            <person name="Weissenberger G."/>
            <person name="Zhu Y."/>
            <person name="Hemphill L."/>
            <person name="Shang Y."/>
            <person name="Youmans B."/>
            <person name="Ayvaz T."/>
            <person name="Ross M."/>
            <person name="Santibanez J."/>
            <person name="Aqrawi P."/>
            <person name="Gross S."/>
            <person name="Joshi V."/>
            <person name="Fowler G."/>
            <person name="Nazareth L."/>
            <person name="Reid J."/>
            <person name="Worley K."/>
            <person name="Petrosino J."/>
            <person name="Highlander S."/>
            <person name="Gibbs R."/>
        </authorList>
    </citation>
    <scope>NUCLEOTIDE SEQUENCE [LARGE SCALE GENOMIC DNA]</scope>
    <source>
        <strain evidence="4 5">SK72</strain>
    </source>
</reference>
<accession>F0I1S3</accession>
<dbReference type="GO" id="GO:0009307">
    <property type="term" value="P:DNA restriction-modification system"/>
    <property type="evidence" value="ECO:0007669"/>
    <property type="project" value="InterPro"/>
</dbReference>
<dbReference type="InterPro" id="IPR012327">
    <property type="entry name" value="MeTrfase_D12"/>
</dbReference>
<dbReference type="RefSeq" id="WP_002904862.1">
    <property type="nucleotide sequence ID" value="NZ_GL872376.1"/>
</dbReference>
<dbReference type="Pfam" id="PF02086">
    <property type="entry name" value="MethyltransfD12"/>
    <property type="match status" value="1"/>
</dbReference>
<keyword evidence="2 4" id="KW-0808">Transferase</keyword>
<dbReference type="EC" id="2.1.1.72" evidence="4"/>
<name>F0I1S3_STRSA</name>
<dbReference type="PRINTS" id="PR00505">
    <property type="entry name" value="D12N6MTFRASE"/>
</dbReference>
<dbReference type="GO" id="GO:0009007">
    <property type="term" value="F:site-specific DNA-methyltransferase (adenine-specific) activity"/>
    <property type="evidence" value="ECO:0007669"/>
    <property type="project" value="UniProtKB-EC"/>
</dbReference>
<evidence type="ECO:0000256" key="3">
    <source>
        <dbReference type="ARBA" id="ARBA00022691"/>
    </source>
</evidence>
<evidence type="ECO:0000256" key="1">
    <source>
        <dbReference type="ARBA" id="ARBA00022603"/>
    </source>
</evidence>
<evidence type="ECO:0000256" key="2">
    <source>
        <dbReference type="ARBA" id="ARBA00022679"/>
    </source>
</evidence>
<dbReference type="Proteomes" id="UP000003332">
    <property type="component" value="Unassembled WGS sequence"/>
</dbReference>
<dbReference type="AlphaFoldDB" id="F0I1S3"/>
<dbReference type="PATRIC" id="fig|888809.3.peg.1278"/>
<protein>
    <submittedName>
        <fullName evidence="4">Modification methylase StsI</fullName>
        <ecNumber evidence="4">2.1.1.72</ecNumber>
    </submittedName>
</protein>
<gene>
    <name evidence="4" type="ORF">HMPREF9381_1314</name>
</gene>
<dbReference type="GO" id="GO:0032259">
    <property type="term" value="P:methylation"/>
    <property type="evidence" value="ECO:0007669"/>
    <property type="project" value="UniProtKB-KW"/>
</dbReference>
<keyword evidence="3" id="KW-0949">S-adenosyl-L-methionine</keyword>
<sequence>MRYIGSKVLLLEKIDNILHENTDGSEETFLDLFSGTNSVANYFQKKYTVYTNDILHFSYVLSKATIENNQIPSFSLLKKSGVRDPFQYLNSEAGKYSNNTDSVGYYESSYTPTGGSQYLSIENGKRIDYIRDTIEDWRNNLQITDNEYYYLLASLISAIPSYSNTTGTYGAYLKHWDKRALRPLELYPSEVINNHRNNKAYNQDSNNLVKKIKADIIYIDTPYNSRQYASNYHVLENIAKNNKPELRGKTRIFDWKELRSDYSMKRKAYEAMSSLISNLDCTHMVLSYNSEGIISQEELINIIKEHSIADSVKIEKIPYRKYKSKLPSESDELYEILIYARFKEKKNRAIIKPLKKPRYKVRF</sequence>
<dbReference type="SUPFAM" id="SSF53335">
    <property type="entry name" value="S-adenosyl-L-methionine-dependent methyltransferases"/>
    <property type="match status" value="1"/>
</dbReference>
<dbReference type="InterPro" id="IPR029063">
    <property type="entry name" value="SAM-dependent_MTases_sf"/>
</dbReference>
<keyword evidence="1 4" id="KW-0489">Methyltransferase</keyword>
<evidence type="ECO:0000313" key="4">
    <source>
        <dbReference type="EMBL" id="EGD29801.1"/>
    </source>
</evidence>